<proteinExistence type="predicted"/>
<evidence type="ECO:0000256" key="1">
    <source>
        <dbReference type="ARBA" id="ARBA00022723"/>
    </source>
</evidence>
<dbReference type="CDD" id="cd16361">
    <property type="entry name" value="VOC_ShValD_like"/>
    <property type="match status" value="1"/>
</dbReference>
<reference evidence="3 4" key="1">
    <citation type="journal article" date="2015" name="Genome Announc.">
        <title>Expanding the biotechnology potential of lactobacilli through comparative genomics of 213 strains and associated genera.</title>
        <authorList>
            <person name="Sun Z."/>
            <person name="Harris H.M."/>
            <person name="McCann A."/>
            <person name="Guo C."/>
            <person name="Argimon S."/>
            <person name="Zhang W."/>
            <person name="Yang X."/>
            <person name="Jeffery I.B."/>
            <person name="Cooney J.C."/>
            <person name="Kagawa T.F."/>
            <person name="Liu W."/>
            <person name="Song Y."/>
            <person name="Salvetti E."/>
            <person name="Wrobel A."/>
            <person name="Rasinkangas P."/>
            <person name="Parkhill J."/>
            <person name="Rea M.C."/>
            <person name="O'Sullivan O."/>
            <person name="Ritari J."/>
            <person name="Douillard F.P."/>
            <person name="Paul Ross R."/>
            <person name="Yang R."/>
            <person name="Briner A.E."/>
            <person name="Felis G.E."/>
            <person name="de Vos W.M."/>
            <person name="Barrangou R."/>
            <person name="Klaenhammer T.R."/>
            <person name="Caufield P.W."/>
            <person name="Cui Y."/>
            <person name="Zhang H."/>
            <person name="O'Toole P.W."/>
        </authorList>
    </citation>
    <scope>NUCLEOTIDE SEQUENCE [LARGE SCALE GENOMIC DNA]</scope>
    <source>
        <strain evidence="3 4">DSM 22696</strain>
    </source>
</reference>
<accession>A0A0R2L690</accession>
<dbReference type="AlphaFoldDB" id="A0A0R2L690"/>
<comment type="caution">
    <text evidence="3">The sequence shown here is derived from an EMBL/GenBank/DDBJ whole genome shotgun (WGS) entry which is preliminary data.</text>
</comment>
<dbReference type="Pfam" id="PF00903">
    <property type="entry name" value="Glyoxalase"/>
    <property type="match status" value="1"/>
</dbReference>
<keyword evidence="1" id="KW-0479">Metal-binding</keyword>
<sequence length="179" mass="20266">MMITLNLKEFITMTNKQPYPVNFSHIGLSVPDIHKAVDFYANVMGWYTIMEPATVKEDDSAIGVMSTEVFGAGWGSYNIAHMTTGDGIGIELFEFSNNAAPDNNFKFWETSIFHYGVQDPDIEGLVERIKAHGGKQRMPIKEYYPGEKPFKMVYMEDPFGNLVEIYTHSYDLTYSAGAY</sequence>
<dbReference type="Proteomes" id="UP000051139">
    <property type="component" value="Unassembled WGS sequence"/>
</dbReference>
<organism evidence="3 4">
    <name type="scientific">Furfurilactobacillus siliginis</name>
    <dbReference type="NCBI Taxonomy" id="348151"/>
    <lineage>
        <taxon>Bacteria</taxon>
        <taxon>Bacillati</taxon>
        <taxon>Bacillota</taxon>
        <taxon>Bacilli</taxon>
        <taxon>Lactobacillales</taxon>
        <taxon>Lactobacillaceae</taxon>
        <taxon>Furfurilactobacillus</taxon>
    </lineage>
</organism>
<dbReference type="InterPro" id="IPR051785">
    <property type="entry name" value="MMCE/EMCE_epimerase"/>
</dbReference>
<evidence type="ECO:0000259" key="2">
    <source>
        <dbReference type="PROSITE" id="PS51819"/>
    </source>
</evidence>
<dbReference type="STRING" id="348151.IV55_GL000248"/>
<protein>
    <recommendedName>
        <fullName evidence="2">VOC domain-containing protein</fullName>
    </recommendedName>
</protein>
<keyword evidence="4" id="KW-1185">Reference proteome</keyword>
<dbReference type="InterPro" id="IPR019883">
    <property type="entry name" value="Lactoylglutathione_lyase"/>
</dbReference>
<gene>
    <name evidence="3" type="ORF">IV55_GL000248</name>
</gene>
<dbReference type="GO" id="GO:0004493">
    <property type="term" value="F:methylmalonyl-CoA epimerase activity"/>
    <property type="evidence" value="ECO:0007669"/>
    <property type="project" value="TreeGrafter"/>
</dbReference>
<name>A0A0R2L690_9LACO</name>
<dbReference type="InterPro" id="IPR029068">
    <property type="entry name" value="Glyas_Bleomycin-R_OHBP_Dase"/>
</dbReference>
<dbReference type="EMBL" id="JQCB01000001">
    <property type="protein sequence ID" value="KRN97320.1"/>
    <property type="molecule type" value="Genomic_DNA"/>
</dbReference>
<dbReference type="GO" id="GO:0046491">
    <property type="term" value="P:L-methylmalonyl-CoA metabolic process"/>
    <property type="evidence" value="ECO:0007669"/>
    <property type="project" value="TreeGrafter"/>
</dbReference>
<dbReference type="InterPro" id="IPR004360">
    <property type="entry name" value="Glyas_Fos-R_dOase_dom"/>
</dbReference>
<feature type="domain" description="VOC" evidence="2">
    <location>
        <begin position="22"/>
        <end position="168"/>
    </location>
</feature>
<dbReference type="PROSITE" id="PS51819">
    <property type="entry name" value="VOC"/>
    <property type="match status" value="1"/>
</dbReference>
<dbReference type="Gene3D" id="3.10.180.10">
    <property type="entry name" value="2,3-Dihydroxybiphenyl 1,2-Dioxygenase, domain 1"/>
    <property type="match status" value="1"/>
</dbReference>
<evidence type="ECO:0000313" key="3">
    <source>
        <dbReference type="EMBL" id="KRN97320.1"/>
    </source>
</evidence>
<dbReference type="SUPFAM" id="SSF54593">
    <property type="entry name" value="Glyoxalase/Bleomycin resistance protein/Dihydroxybiphenyl dioxygenase"/>
    <property type="match status" value="1"/>
</dbReference>
<dbReference type="PATRIC" id="fig|348151.3.peg.253"/>
<evidence type="ECO:0000313" key="4">
    <source>
        <dbReference type="Proteomes" id="UP000051139"/>
    </source>
</evidence>
<dbReference type="PANTHER" id="PTHR43048:SF6">
    <property type="entry name" value="BLR8189 PROTEIN"/>
    <property type="match status" value="1"/>
</dbReference>
<dbReference type="InterPro" id="IPR037523">
    <property type="entry name" value="VOC_core"/>
</dbReference>
<dbReference type="NCBIfam" id="TIGR03645">
    <property type="entry name" value="glyox_marine"/>
    <property type="match status" value="1"/>
</dbReference>
<dbReference type="PANTHER" id="PTHR43048">
    <property type="entry name" value="METHYLMALONYL-COA EPIMERASE"/>
    <property type="match status" value="1"/>
</dbReference>
<dbReference type="GO" id="GO:0046872">
    <property type="term" value="F:metal ion binding"/>
    <property type="evidence" value="ECO:0007669"/>
    <property type="project" value="UniProtKB-KW"/>
</dbReference>